<name>A0A451BFC4_9GAMM</name>
<accession>A0A451BFC4</accession>
<proteinExistence type="predicted"/>
<protein>
    <submittedName>
        <fullName evidence="3">Nuclease-related domain-containing protein</fullName>
    </submittedName>
</protein>
<evidence type="ECO:0000313" key="1">
    <source>
        <dbReference type="EMBL" id="VFK31850.1"/>
    </source>
</evidence>
<organism evidence="3">
    <name type="scientific">Candidatus Kentrum sp. MB</name>
    <dbReference type="NCBI Taxonomy" id="2138164"/>
    <lineage>
        <taxon>Bacteria</taxon>
        <taxon>Pseudomonadati</taxon>
        <taxon>Pseudomonadota</taxon>
        <taxon>Gammaproteobacteria</taxon>
        <taxon>Candidatus Kentrum</taxon>
    </lineage>
</organism>
<sequence>MRPEQEIFDELTELCTSPGYIHAIAYFCDRDNNFRYSDEITSEMWHTSSKKPLIRTEISTLIGLLFKNDIDHKLPPPNIFQQYINKTETLLEEIHHAIFAPSLTGLDQNKLADKKDSKLLANSALFRESFFYSGDSAYSFQYRDFSPQKYARDDDWLLANKGFTIQAARDVAHALGRLQDKKSVETWKAMHNTPSDQRIILPGYTFTARELATFAGLDVAMVGKVLAAFAVPEGERNAQFNAINDFNIANAYPLIPAKDDSYILFDTYSLVEALYESPFYWMGADKSYASTAMEHRGLFTEQFSLECLARVFGKERVYPNIDIFESKGRKAGEIDVLVLFGNRAIVLQAKSKRLTLKARKGNDGQIKGDFKKAIQDACDQAYSCAKMLGDGKYTLKDGGSNEITIPMPIKKVYVLCVVSDHYPALNFQARQLLQFQATDSIPSPFVLDVFTLDAMTEMLASPLYLLSYIDRRTKYFDKLMGSNELIFLSYHLKRNLWLSEELNMAVFEDDISTDLNLAMSARREGIPGKRTPDGILTWFPATTLGRFVKEIEAQPDDPGTIELGFMLLMLGKKAVIDFSEGIDEIARRARADGKHHDVAVEVGKASTGLTIHCNNDPIEIAGPRLEGLCRLGKYRAHAQT</sequence>
<dbReference type="EMBL" id="CAADFO010000095">
    <property type="protein sequence ID" value="VFK31850.1"/>
    <property type="molecule type" value="Genomic_DNA"/>
</dbReference>
<dbReference type="EMBL" id="CAADFQ010000086">
    <property type="protein sequence ID" value="VFK34827.1"/>
    <property type="molecule type" value="Genomic_DNA"/>
</dbReference>
<dbReference type="EMBL" id="CAADGH010000087">
    <property type="protein sequence ID" value="VFK76967.1"/>
    <property type="molecule type" value="Genomic_DNA"/>
</dbReference>
<evidence type="ECO:0000313" key="3">
    <source>
        <dbReference type="EMBL" id="VFK76967.1"/>
    </source>
</evidence>
<evidence type="ECO:0000313" key="2">
    <source>
        <dbReference type="EMBL" id="VFK34827.1"/>
    </source>
</evidence>
<reference evidence="3" key="1">
    <citation type="submission" date="2019-02" db="EMBL/GenBank/DDBJ databases">
        <authorList>
            <person name="Gruber-Vodicka R. H."/>
            <person name="Seah K. B. B."/>
        </authorList>
    </citation>
    <scope>NUCLEOTIDE SEQUENCE</scope>
    <source>
        <strain evidence="1">BECK_BZ197</strain>
        <strain evidence="3">BECK_BZ198</strain>
        <strain evidence="2">BECK_BZ199</strain>
    </source>
</reference>
<gene>
    <name evidence="1" type="ORF">BECKMB1821G_GA0114241_10951</name>
    <name evidence="3" type="ORF">BECKMB1821H_GA0114242_10871</name>
    <name evidence="2" type="ORF">BECKMB1821I_GA0114274_10861</name>
</gene>
<dbReference type="AlphaFoldDB" id="A0A451BFC4"/>